<organism evidence="1">
    <name type="scientific">Arundo donax</name>
    <name type="common">Giant reed</name>
    <name type="synonym">Donax arundinaceus</name>
    <dbReference type="NCBI Taxonomy" id="35708"/>
    <lineage>
        <taxon>Eukaryota</taxon>
        <taxon>Viridiplantae</taxon>
        <taxon>Streptophyta</taxon>
        <taxon>Embryophyta</taxon>
        <taxon>Tracheophyta</taxon>
        <taxon>Spermatophyta</taxon>
        <taxon>Magnoliopsida</taxon>
        <taxon>Liliopsida</taxon>
        <taxon>Poales</taxon>
        <taxon>Poaceae</taxon>
        <taxon>PACMAD clade</taxon>
        <taxon>Arundinoideae</taxon>
        <taxon>Arundineae</taxon>
        <taxon>Arundo</taxon>
    </lineage>
</organism>
<reference evidence="1" key="1">
    <citation type="submission" date="2014-09" db="EMBL/GenBank/DDBJ databases">
        <authorList>
            <person name="Magalhaes I.L.F."/>
            <person name="Oliveira U."/>
            <person name="Santos F.R."/>
            <person name="Vidigal T.H.D.A."/>
            <person name="Brescovit A.D."/>
            <person name="Santos A.J."/>
        </authorList>
    </citation>
    <scope>NUCLEOTIDE SEQUENCE</scope>
    <source>
        <tissue evidence="1">Shoot tissue taken approximately 20 cm above the soil surface</tissue>
    </source>
</reference>
<sequence length="32" mass="3426">MINFISETIVGSTKMTASGFAHHSSEKEKLGS</sequence>
<evidence type="ECO:0000313" key="1">
    <source>
        <dbReference type="EMBL" id="JAD39235.1"/>
    </source>
</evidence>
<reference evidence="1" key="2">
    <citation type="journal article" date="2015" name="Data Brief">
        <title>Shoot transcriptome of the giant reed, Arundo donax.</title>
        <authorList>
            <person name="Barrero R.A."/>
            <person name="Guerrero F.D."/>
            <person name="Moolhuijzen P."/>
            <person name="Goolsby J.A."/>
            <person name="Tidwell J."/>
            <person name="Bellgard S.E."/>
            <person name="Bellgard M.I."/>
        </authorList>
    </citation>
    <scope>NUCLEOTIDE SEQUENCE</scope>
    <source>
        <tissue evidence="1">Shoot tissue taken approximately 20 cm above the soil surface</tissue>
    </source>
</reference>
<name>A0A0A8ZR54_ARUDO</name>
<dbReference type="EMBL" id="GBRH01258660">
    <property type="protein sequence ID" value="JAD39235.1"/>
    <property type="molecule type" value="Transcribed_RNA"/>
</dbReference>
<dbReference type="AlphaFoldDB" id="A0A0A8ZR54"/>
<protein>
    <submittedName>
        <fullName evidence="1">Uncharacterized protein</fullName>
    </submittedName>
</protein>
<accession>A0A0A8ZR54</accession>
<proteinExistence type="predicted"/>